<evidence type="ECO:0000313" key="2">
    <source>
        <dbReference type="EMBL" id="SNR69925.1"/>
    </source>
</evidence>
<sequence length="279" mass="32129">MKKYFLVIIGTLFFTMGFGQELKIMTYNIRLDVASDGENAWPNRKDYLVSQLKFYAPDIFGIQEGLPHQVTYLNEGLKNYNFFGEGRDGGNEGEYSALYYKKNKFQLEQSGTFWLSETPKKVSKGWDAALPRICTYGLFKHKESGLKFWVFNTHLDHMGAIARVKSLDLILDRIENLNSQNLPVMLIGDFNLEPNSEAISNLKTKMKDSREISSVAPYGQEGTFNSFNYNKMASKRIDYIFVSNSDVIKVEKYATLNNSYKLKYPSDHFPVFVQLKLKE</sequence>
<dbReference type="InterPro" id="IPR005135">
    <property type="entry name" value="Endo/exonuclease/phosphatase"/>
</dbReference>
<keyword evidence="3" id="KW-1185">Reference proteome</keyword>
<protein>
    <submittedName>
        <fullName evidence="2">Metal-dependent hydrolase, endonuclease/exonuclease/phosphatase family</fullName>
    </submittedName>
</protein>
<dbReference type="EMBL" id="FZNX01000004">
    <property type="protein sequence ID" value="SNR69925.1"/>
    <property type="molecule type" value="Genomic_DNA"/>
</dbReference>
<name>A0A238YFC3_9FLAO</name>
<evidence type="ECO:0000313" key="3">
    <source>
        <dbReference type="Proteomes" id="UP000198412"/>
    </source>
</evidence>
<organism evidence="2 3">
    <name type="scientific">Lutibacter flavus</name>
    <dbReference type="NCBI Taxonomy" id="691689"/>
    <lineage>
        <taxon>Bacteria</taxon>
        <taxon>Pseudomonadati</taxon>
        <taxon>Bacteroidota</taxon>
        <taxon>Flavobacteriia</taxon>
        <taxon>Flavobacteriales</taxon>
        <taxon>Flavobacteriaceae</taxon>
        <taxon>Lutibacter</taxon>
    </lineage>
</organism>
<dbReference type="SUPFAM" id="SSF56219">
    <property type="entry name" value="DNase I-like"/>
    <property type="match status" value="1"/>
</dbReference>
<keyword evidence="2" id="KW-0269">Exonuclease</keyword>
<evidence type="ECO:0000259" key="1">
    <source>
        <dbReference type="Pfam" id="PF03372"/>
    </source>
</evidence>
<dbReference type="GO" id="GO:0000175">
    <property type="term" value="F:3'-5'-RNA exonuclease activity"/>
    <property type="evidence" value="ECO:0007669"/>
    <property type="project" value="TreeGrafter"/>
</dbReference>
<dbReference type="RefSeq" id="WP_245856960.1">
    <property type="nucleotide sequence ID" value="NZ_FZNX01000004.1"/>
</dbReference>
<proteinExistence type="predicted"/>
<dbReference type="PANTHER" id="PTHR12121:SF36">
    <property type="entry name" value="ENDONUCLEASE_EXONUCLEASE_PHOSPHATASE DOMAIN-CONTAINING PROTEIN"/>
    <property type="match status" value="1"/>
</dbReference>
<dbReference type="CDD" id="cd09083">
    <property type="entry name" value="EEP-1"/>
    <property type="match status" value="1"/>
</dbReference>
<dbReference type="Pfam" id="PF03372">
    <property type="entry name" value="Exo_endo_phos"/>
    <property type="match status" value="1"/>
</dbReference>
<dbReference type="Proteomes" id="UP000198412">
    <property type="component" value="Unassembled WGS sequence"/>
</dbReference>
<dbReference type="InterPro" id="IPR036691">
    <property type="entry name" value="Endo/exonu/phosph_ase_sf"/>
</dbReference>
<dbReference type="PANTHER" id="PTHR12121">
    <property type="entry name" value="CARBON CATABOLITE REPRESSOR PROTEIN 4"/>
    <property type="match status" value="1"/>
</dbReference>
<accession>A0A238YFC3</accession>
<keyword evidence="2" id="KW-0540">Nuclease</keyword>
<reference evidence="3" key="1">
    <citation type="submission" date="2017-06" db="EMBL/GenBank/DDBJ databases">
        <authorList>
            <person name="Varghese N."/>
            <person name="Submissions S."/>
        </authorList>
    </citation>
    <scope>NUCLEOTIDE SEQUENCE [LARGE SCALE GENOMIC DNA]</scope>
    <source>
        <strain evidence="3">DSM 27993</strain>
    </source>
</reference>
<keyword evidence="2" id="KW-0378">Hydrolase</keyword>
<feature type="domain" description="Endonuclease/exonuclease/phosphatase" evidence="1">
    <location>
        <begin position="25"/>
        <end position="268"/>
    </location>
</feature>
<dbReference type="InterPro" id="IPR050410">
    <property type="entry name" value="CCR4/nocturin_mRNA_transcr"/>
</dbReference>
<dbReference type="GO" id="GO:0004519">
    <property type="term" value="F:endonuclease activity"/>
    <property type="evidence" value="ECO:0007669"/>
    <property type="project" value="UniProtKB-KW"/>
</dbReference>
<gene>
    <name evidence="2" type="ORF">SAMN04488111_2548</name>
</gene>
<dbReference type="AlphaFoldDB" id="A0A238YFC3"/>
<dbReference type="Gene3D" id="3.60.10.10">
    <property type="entry name" value="Endonuclease/exonuclease/phosphatase"/>
    <property type="match status" value="1"/>
</dbReference>
<keyword evidence="2" id="KW-0255">Endonuclease</keyword>